<evidence type="ECO:0000256" key="1">
    <source>
        <dbReference type="ARBA" id="ARBA00004173"/>
    </source>
</evidence>
<name>A0A060TAK8_BLAAD</name>
<dbReference type="PROSITE" id="PS51375">
    <property type="entry name" value="PPR"/>
    <property type="match status" value="1"/>
</dbReference>
<feature type="repeat" description="PPR" evidence="2">
    <location>
        <begin position="402"/>
        <end position="437"/>
    </location>
</feature>
<dbReference type="GO" id="GO:0005739">
    <property type="term" value="C:mitochondrion"/>
    <property type="evidence" value="ECO:0007669"/>
    <property type="project" value="UniProtKB-SubCell"/>
</dbReference>
<dbReference type="NCBIfam" id="TIGR00756">
    <property type="entry name" value="PPR"/>
    <property type="match status" value="1"/>
</dbReference>
<gene>
    <name evidence="3" type="ORF">GNLVRS02_ARAD1B01210g</name>
</gene>
<organism evidence="3">
    <name type="scientific">Blastobotrys adeninivorans</name>
    <name type="common">Yeast</name>
    <name type="synonym">Arxula adeninivorans</name>
    <dbReference type="NCBI Taxonomy" id="409370"/>
    <lineage>
        <taxon>Eukaryota</taxon>
        <taxon>Fungi</taxon>
        <taxon>Dikarya</taxon>
        <taxon>Ascomycota</taxon>
        <taxon>Saccharomycotina</taxon>
        <taxon>Dipodascomycetes</taxon>
        <taxon>Dipodascales</taxon>
        <taxon>Trichomonascaceae</taxon>
        <taxon>Blastobotrys</taxon>
    </lineage>
</organism>
<dbReference type="InterPro" id="IPR011990">
    <property type="entry name" value="TPR-like_helical_dom_sf"/>
</dbReference>
<comment type="subcellular location">
    <subcellularLocation>
        <location evidence="1">Mitochondrion</location>
    </subcellularLocation>
</comment>
<protein>
    <submittedName>
        <fullName evidence="3">ARAD1B01210p</fullName>
    </submittedName>
</protein>
<dbReference type="InterPro" id="IPR002885">
    <property type="entry name" value="PPR_rpt"/>
</dbReference>
<evidence type="ECO:0000313" key="3">
    <source>
        <dbReference type="EMBL" id="CDP35937.1"/>
    </source>
</evidence>
<dbReference type="EMBL" id="HG937692">
    <property type="protein sequence ID" value="CDP35937.1"/>
    <property type="molecule type" value="Genomic_DNA"/>
</dbReference>
<accession>A0A060TAK8</accession>
<evidence type="ECO:0000256" key="2">
    <source>
        <dbReference type="PROSITE-ProRule" id="PRU00708"/>
    </source>
</evidence>
<reference evidence="3" key="1">
    <citation type="submission" date="2014-02" db="EMBL/GenBank/DDBJ databases">
        <authorList>
            <person name="Genoscope - CEA"/>
        </authorList>
    </citation>
    <scope>NUCLEOTIDE SEQUENCE</scope>
    <source>
        <strain evidence="3">LS3</strain>
    </source>
</reference>
<reference evidence="3" key="2">
    <citation type="submission" date="2014-06" db="EMBL/GenBank/DDBJ databases">
        <title>The complete genome of Blastobotrys (Arxula) adeninivorans LS3 - a yeast of biotechnological interest.</title>
        <authorList>
            <person name="Kunze G."/>
            <person name="Gaillardin C."/>
            <person name="Czernicka M."/>
            <person name="Durrens P."/>
            <person name="Martin T."/>
            <person name="Boer E."/>
            <person name="Gabaldon T."/>
            <person name="Cruz J."/>
            <person name="Talla E."/>
            <person name="Marck C."/>
            <person name="Goffeau A."/>
            <person name="Barbe V."/>
            <person name="Baret P."/>
            <person name="Baronian K."/>
            <person name="Beier S."/>
            <person name="Bleykasten C."/>
            <person name="Bode R."/>
            <person name="Casaregola S."/>
            <person name="Despons L."/>
            <person name="Fairhead C."/>
            <person name="Giersberg M."/>
            <person name="Gierski P."/>
            <person name="Hahnel U."/>
            <person name="Hartmann A."/>
            <person name="Jankowska D."/>
            <person name="Jubin C."/>
            <person name="Jung P."/>
            <person name="Lafontaine I."/>
            <person name="Leh-Louis V."/>
            <person name="Lemaire M."/>
            <person name="Marcet-Houben M."/>
            <person name="Mascher M."/>
            <person name="Morel G."/>
            <person name="Richard G.-F."/>
            <person name="Riechen J."/>
            <person name="Sacerdot C."/>
            <person name="Sarkar A."/>
            <person name="Savel G."/>
            <person name="Schacherer J."/>
            <person name="Sherman D."/>
            <person name="Straub M.-L."/>
            <person name="Stein N."/>
            <person name="Thierry A."/>
            <person name="Trautwein-Schult A."/>
            <person name="Westhof E."/>
            <person name="Worch S."/>
            <person name="Dujon B."/>
            <person name="Souciet J.-L."/>
            <person name="Wincker P."/>
            <person name="Scholz U."/>
            <person name="Neuveglise N."/>
        </authorList>
    </citation>
    <scope>NUCLEOTIDE SEQUENCE</scope>
    <source>
        <strain evidence="3">LS3</strain>
    </source>
</reference>
<proteinExistence type="predicted"/>
<sequence length="519" mass="59761">MLRRAAIRSLGWRWQSTAAVNFVRNTDKSAVDTAVGTETAETEAVEGRDKPWPSRWATMYVKDKRKFFAHIALMRSKGRHMKALSIGYRVLREHMDSASRPIFEEMLLCIGDMKQPSTLHGELALHLFEQSILRRQTRLSQPDQWLEEVLYGIMTRINNPVLVWKYSNAIDKHYAKARIDAKLVEHRLRLLLGVGEIEQLVDLLRESTALEVKLSGDICEVILVALLQLREMDFALEVMHYVYHSQYRTVFARSWGMFISYAAQERHYPSLKWAFKAAIIPGSIVLDDGTYKRIMDVASQNGGYKLVRWAFLRHCQRLEATGQVVNTSGTAMVPLIEAHVVARQLKPALELIDRLGHSASEVRLTDIPQFCRAVRNSKKKLRIVYKAYERARRDGAVSDSTKTLLFNIVLKGLSRRGRRAEAVRFYREAMKRLDVFPNEDTMFTIMSTAIVTRDKQLVTECLQACARYNIPLSRRMLEPLILFYSVVGRPQQALHLQKIMASKGIHRLPYLPPLEEYND</sequence>
<dbReference type="AlphaFoldDB" id="A0A060TAK8"/>
<dbReference type="Gene3D" id="1.25.40.10">
    <property type="entry name" value="Tetratricopeptide repeat domain"/>
    <property type="match status" value="1"/>
</dbReference>